<feature type="region of interest" description="Disordered" evidence="1">
    <location>
        <begin position="54"/>
        <end position="74"/>
    </location>
</feature>
<dbReference type="EMBL" id="JARBHB010000005">
    <property type="protein sequence ID" value="KAJ8883552.1"/>
    <property type="molecule type" value="Genomic_DNA"/>
</dbReference>
<evidence type="ECO:0000259" key="2">
    <source>
        <dbReference type="Pfam" id="PF16087"/>
    </source>
</evidence>
<protein>
    <recommendedName>
        <fullName evidence="2">DUF4817 domain-containing protein</fullName>
    </recommendedName>
</protein>
<organism evidence="3 4">
    <name type="scientific">Dryococelus australis</name>
    <dbReference type="NCBI Taxonomy" id="614101"/>
    <lineage>
        <taxon>Eukaryota</taxon>
        <taxon>Metazoa</taxon>
        <taxon>Ecdysozoa</taxon>
        <taxon>Arthropoda</taxon>
        <taxon>Hexapoda</taxon>
        <taxon>Insecta</taxon>
        <taxon>Pterygota</taxon>
        <taxon>Neoptera</taxon>
        <taxon>Polyneoptera</taxon>
        <taxon>Phasmatodea</taxon>
        <taxon>Verophasmatodea</taxon>
        <taxon>Anareolatae</taxon>
        <taxon>Phasmatidae</taxon>
        <taxon>Eurycanthinae</taxon>
        <taxon>Dryococelus</taxon>
    </lineage>
</organism>
<name>A0ABQ9HH38_9NEOP</name>
<feature type="compositionally biased region" description="Basic and acidic residues" evidence="1">
    <location>
        <begin position="1"/>
        <end position="20"/>
    </location>
</feature>
<dbReference type="PANTHER" id="PTHR47326:SF1">
    <property type="entry name" value="HTH PSQ-TYPE DOMAIN-CONTAINING PROTEIN"/>
    <property type="match status" value="1"/>
</dbReference>
<dbReference type="Proteomes" id="UP001159363">
    <property type="component" value="Chromosome 4"/>
</dbReference>
<evidence type="ECO:0000313" key="4">
    <source>
        <dbReference type="Proteomes" id="UP001159363"/>
    </source>
</evidence>
<feature type="domain" description="DUF4817" evidence="2">
    <location>
        <begin position="339"/>
        <end position="389"/>
    </location>
</feature>
<evidence type="ECO:0000256" key="1">
    <source>
        <dbReference type="SAM" id="MobiDB-lite"/>
    </source>
</evidence>
<reference evidence="3 4" key="1">
    <citation type="submission" date="2023-02" db="EMBL/GenBank/DDBJ databases">
        <title>LHISI_Scaffold_Assembly.</title>
        <authorList>
            <person name="Stuart O.P."/>
            <person name="Cleave R."/>
            <person name="Magrath M.J.L."/>
            <person name="Mikheyev A.S."/>
        </authorList>
    </citation>
    <scope>NUCLEOTIDE SEQUENCE [LARGE SCALE GENOMIC DNA]</scope>
    <source>
        <strain evidence="3">Daus_M_001</strain>
        <tissue evidence="3">Leg muscle</tissue>
    </source>
</reference>
<dbReference type="Pfam" id="PF16087">
    <property type="entry name" value="DUF4817"/>
    <property type="match status" value="1"/>
</dbReference>
<feature type="region of interest" description="Disordered" evidence="1">
    <location>
        <begin position="1"/>
        <end position="21"/>
    </location>
</feature>
<accession>A0ABQ9HH38</accession>
<gene>
    <name evidence="3" type="ORF">PR048_015396</name>
</gene>
<dbReference type="PANTHER" id="PTHR47326">
    <property type="entry name" value="TRANSPOSABLE ELEMENT TC3 TRANSPOSASE-LIKE PROTEIN"/>
    <property type="match status" value="1"/>
</dbReference>
<dbReference type="InterPro" id="IPR032135">
    <property type="entry name" value="DUF4817"/>
</dbReference>
<evidence type="ECO:0000313" key="3">
    <source>
        <dbReference type="EMBL" id="KAJ8883552.1"/>
    </source>
</evidence>
<sequence>MREWRKRDIPEKTRRPERQKAAAMDRSCSWLRQWRSPCRRPTWLAVKVVGGQAGPVPAPRHTTRRSTGGHADVPNTTWPSLRLPVIRRHPALSRLTRVQAPHFVYRHGNARTWTMVASTLRRFSAFHRLQNSGVESRFYRRIGIFRQVFATLMQDCGVHDIDMYPVLPTSGISISSISVPAHLKLHTGSGSDMAHPYSPYRAEWEVEVRRSAEVPVGTKKLCEVGTSLPGVGNKAPVIIAAAVKDPALSCFTHSQNDVDCSASSCVVSRTWSCASLRFIHLRTSLPMWMSGNWRDWLRRTLYSTSLSGRWSWSQRDRGEHPGVLSARSKAESFENTAFLQEKAQCVLWFHEKQSPVIVQRKFQLEYGRPPPDKRSIVSRYTKFKETGTVFDHPRTGWPSANEAHVEVVQETFSPSPSKSTRRECRELGIPRSRVQKILHKRLKYHAYKVQILHALHKDDSPRRGALQMKFCNGSIPIMRTSNVCVFPTRLPSTSVASYLEMLELYVMPQLHDLQPVVTLQQEWRLIVREFLDETFPGL</sequence>
<keyword evidence="4" id="KW-1185">Reference proteome</keyword>
<comment type="caution">
    <text evidence="3">The sequence shown here is derived from an EMBL/GenBank/DDBJ whole genome shotgun (WGS) entry which is preliminary data.</text>
</comment>
<proteinExistence type="predicted"/>